<proteinExistence type="predicted"/>
<evidence type="ECO:0000256" key="2">
    <source>
        <dbReference type="SAM" id="Phobius"/>
    </source>
</evidence>
<sequence length="536" mass="54120">MRAPGTVPGGKCVRVEKWREDAQPGELEDATAAEELPDTDEDGDSTETGSIEDRWARLGVFPAVNGKSPHGHGRNADRTVSLRGGHAAAERNGDRADTDGPPAPRREPADAPPDRTAAPRPPRSGAPLGQERRFRLGDRPAPAPHGADRPAEPRAGRAEPGGPGAVRTERPASDGPRDAGAGTAPRGERPSAPRGDREEAHGPAALREEPSAAPQAGGRTAVPREEAPAGRSAAAPGQDPERTTMLRSPAAATSAWPTAPSARTAISASVRDPWQEEPAGEPVAVTHDPHEVTVQLDAVQFGADGVLRRATAKPNVGQESADGPVFVDESGRRSRRYRRIGMAVGLACAGYAAVIVATLVSGNSDAPWLPVPGQQQQEQPAGKVETSPQPGETDATPGSGTSLLPGDSPTDSAEDLPEPGASIPAPGTGAGRDASDASADPEPTATGGTRQPGTGAGATPTPEAPVEPATTPPAATPPPADDPAPVTSAPAGDGGAEPATDTVAAPAAQPVAVENAGPEPAPTATSAAAPSPEYVL</sequence>
<comment type="caution">
    <text evidence="3">The sequence shown here is derived from an EMBL/GenBank/DDBJ whole genome shotgun (WGS) entry which is preliminary data.</text>
</comment>
<dbReference type="Proteomes" id="UP000656732">
    <property type="component" value="Unassembled WGS sequence"/>
</dbReference>
<dbReference type="EMBL" id="BMTU01000018">
    <property type="protein sequence ID" value="GGR05947.1"/>
    <property type="molecule type" value="Genomic_DNA"/>
</dbReference>
<keyword evidence="2" id="KW-1133">Transmembrane helix</keyword>
<accession>A0A918C5J9</accession>
<keyword evidence="2" id="KW-0812">Transmembrane</keyword>
<dbReference type="AlphaFoldDB" id="A0A918C5J9"/>
<keyword evidence="2" id="KW-0472">Membrane</keyword>
<feature type="compositionally biased region" description="Acidic residues" evidence="1">
    <location>
        <begin position="26"/>
        <end position="45"/>
    </location>
</feature>
<reference evidence="3" key="1">
    <citation type="journal article" date="2014" name="Int. J. Syst. Evol. Microbiol.">
        <title>Complete genome sequence of Corynebacterium casei LMG S-19264T (=DSM 44701T), isolated from a smear-ripened cheese.</title>
        <authorList>
            <consortium name="US DOE Joint Genome Institute (JGI-PGF)"/>
            <person name="Walter F."/>
            <person name="Albersmeier A."/>
            <person name="Kalinowski J."/>
            <person name="Ruckert C."/>
        </authorList>
    </citation>
    <scope>NUCLEOTIDE SEQUENCE</scope>
    <source>
        <strain evidence="3">JCM 4403</strain>
    </source>
</reference>
<organism evidence="3 4">
    <name type="scientific">Streptomyces pilosus</name>
    <dbReference type="NCBI Taxonomy" id="28893"/>
    <lineage>
        <taxon>Bacteria</taxon>
        <taxon>Bacillati</taxon>
        <taxon>Actinomycetota</taxon>
        <taxon>Actinomycetes</taxon>
        <taxon>Kitasatosporales</taxon>
        <taxon>Streptomycetaceae</taxon>
        <taxon>Streptomyces</taxon>
    </lineage>
</organism>
<feature type="compositionally biased region" description="Polar residues" evidence="1">
    <location>
        <begin position="386"/>
        <end position="402"/>
    </location>
</feature>
<feature type="transmembrane region" description="Helical" evidence="2">
    <location>
        <begin position="340"/>
        <end position="360"/>
    </location>
</feature>
<feature type="region of interest" description="Disordered" evidence="1">
    <location>
        <begin position="367"/>
        <end position="536"/>
    </location>
</feature>
<protein>
    <submittedName>
        <fullName evidence="3">Uncharacterized protein</fullName>
    </submittedName>
</protein>
<keyword evidence="4" id="KW-1185">Reference proteome</keyword>
<feature type="compositionally biased region" description="Basic and acidic residues" evidence="1">
    <location>
        <begin position="167"/>
        <end position="177"/>
    </location>
</feature>
<feature type="compositionally biased region" description="Low complexity" evidence="1">
    <location>
        <begin position="436"/>
        <end position="461"/>
    </location>
</feature>
<feature type="compositionally biased region" description="Basic and acidic residues" evidence="1">
    <location>
        <begin position="186"/>
        <end position="210"/>
    </location>
</feature>
<evidence type="ECO:0000313" key="4">
    <source>
        <dbReference type="Proteomes" id="UP000656732"/>
    </source>
</evidence>
<reference evidence="3" key="2">
    <citation type="submission" date="2020-09" db="EMBL/GenBank/DDBJ databases">
        <authorList>
            <person name="Sun Q."/>
            <person name="Ohkuma M."/>
        </authorList>
    </citation>
    <scope>NUCLEOTIDE SEQUENCE</scope>
    <source>
        <strain evidence="3">JCM 4403</strain>
    </source>
</reference>
<gene>
    <name evidence="3" type="ORF">GCM10010280_62350</name>
</gene>
<name>A0A918C5J9_9ACTN</name>
<feature type="region of interest" description="Disordered" evidence="1">
    <location>
        <begin position="1"/>
        <end position="282"/>
    </location>
</feature>
<feature type="compositionally biased region" description="Low complexity" evidence="1">
    <location>
        <begin position="247"/>
        <end position="265"/>
    </location>
</feature>
<feature type="compositionally biased region" description="Basic and acidic residues" evidence="1">
    <location>
        <begin position="88"/>
        <end position="113"/>
    </location>
</feature>
<feature type="compositionally biased region" description="Pro residues" evidence="1">
    <location>
        <begin position="462"/>
        <end position="482"/>
    </location>
</feature>
<feature type="compositionally biased region" description="Low complexity" evidence="1">
    <location>
        <begin position="483"/>
        <end position="536"/>
    </location>
</feature>
<evidence type="ECO:0000313" key="3">
    <source>
        <dbReference type="EMBL" id="GGR05947.1"/>
    </source>
</evidence>
<feature type="compositionally biased region" description="Basic and acidic residues" evidence="1">
    <location>
        <begin position="146"/>
        <end position="157"/>
    </location>
</feature>
<feature type="compositionally biased region" description="Basic and acidic residues" evidence="1">
    <location>
        <begin position="13"/>
        <end position="22"/>
    </location>
</feature>
<evidence type="ECO:0000256" key="1">
    <source>
        <dbReference type="SAM" id="MobiDB-lite"/>
    </source>
</evidence>